<dbReference type="FunFam" id="3.40.50.720:FF:000084">
    <property type="entry name" value="Short-chain dehydrogenase reductase"/>
    <property type="match status" value="1"/>
</dbReference>
<keyword evidence="4" id="KW-1185">Reference proteome</keyword>
<protein>
    <submittedName>
        <fullName evidence="3">3-oxoacyl-ACP reductase</fullName>
    </submittedName>
</protein>
<organism evidence="3 4">
    <name type="scientific">Pseudooceanicola lipolyticus</name>
    <dbReference type="NCBI Taxonomy" id="2029104"/>
    <lineage>
        <taxon>Bacteria</taxon>
        <taxon>Pseudomonadati</taxon>
        <taxon>Pseudomonadota</taxon>
        <taxon>Alphaproteobacteria</taxon>
        <taxon>Rhodobacterales</taxon>
        <taxon>Paracoccaceae</taxon>
        <taxon>Pseudooceanicola</taxon>
    </lineage>
</organism>
<gene>
    <name evidence="3" type="ORF">CVM52_03725</name>
</gene>
<dbReference type="PRINTS" id="PR00080">
    <property type="entry name" value="SDRFAMILY"/>
</dbReference>
<evidence type="ECO:0000313" key="4">
    <source>
        <dbReference type="Proteomes" id="UP000231553"/>
    </source>
</evidence>
<dbReference type="InterPro" id="IPR002347">
    <property type="entry name" value="SDR_fam"/>
</dbReference>
<dbReference type="PANTHER" id="PTHR24321:SF15">
    <property type="entry name" value="OXIDOREDUCTASE UCPA"/>
    <property type="match status" value="1"/>
</dbReference>
<dbReference type="OrthoDB" id="9797020at2"/>
<dbReference type="Pfam" id="PF13561">
    <property type="entry name" value="adh_short_C2"/>
    <property type="match status" value="1"/>
</dbReference>
<sequence length="266" mass="28278">MRLKNKIAIVIGAGQSPGETVGNGRATCLLFAREGAQVLCVDQHLERAQETADKVTAEGGSAIAMRADVTSERDLVQMVERCMEEFGRIDILDYNVGISLAGGDGKLPEVTEEAFDRVMAVNLRGNIMACKHVVPIMIEQGGGSIINISSLAAIEKNPMVTYKASKAAMVAFTEQLAITNAAHGVRANAILPGLMDTPMAVDTRARMWGQSRAEVEAARNKRVPLRNRMGTGWDVAYAALYLASDESGFVSGISLRVDGAAGVNVG</sequence>
<keyword evidence="2" id="KW-0560">Oxidoreductase</keyword>
<dbReference type="EMBL" id="PGTB01000005">
    <property type="protein sequence ID" value="PJE38069.1"/>
    <property type="molecule type" value="Genomic_DNA"/>
</dbReference>
<dbReference type="CDD" id="cd05233">
    <property type="entry name" value="SDR_c"/>
    <property type="match status" value="1"/>
</dbReference>
<dbReference type="Proteomes" id="UP000231553">
    <property type="component" value="Unassembled WGS sequence"/>
</dbReference>
<dbReference type="InterPro" id="IPR036291">
    <property type="entry name" value="NAD(P)-bd_dom_sf"/>
</dbReference>
<dbReference type="SUPFAM" id="SSF51735">
    <property type="entry name" value="NAD(P)-binding Rossmann-fold domains"/>
    <property type="match status" value="1"/>
</dbReference>
<comment type="similarity">
    <text evidence="1">Belongs to the short-chain dehydrogenases/reductases (SDR) family.</text>
</comment>
<dbReference type="Gene3D" id="3.40.50.720">
    <property type="entry name" value="NAD(P)-binding Rossmann-like Domain"/>
    <property type="match status" value="1"/>
</dbReference>
<dbReference type="GO" id="GO:0016491">
    <property type="term" value="F:oxidoreductase activity"/>
    <property type="evidence" value="ECO:0007669"/>
    <property type="project" value="UniProtKB-KW"/>
</dbReference>
<dbReference type="PANTHER" id="PTHR24321">
    <property type="entry name" value="DEHYDROGENASES, SHORT CHAIN"/>
    <property type="match status" value="1"/>
</dbReference>
<evidence type="ECO:0000256" key="2">
    <source>
        <dbReference type="ARBA" id="ARBA00023002"/>
    </source>
</evidence>
<evidence type="ECO:0000313" key="3">
    <source>
        <dbReference type="EMBL" id="PJE38069.1"/>
    </source>
</evidence>
<accession>A0A2M8J5L6</accession>
<evidence type="ECO:0000256" key="1">
    <source>
        <dbReference type="ARBA" id="ARBA00006484"/>
    </source>
</evidence>
<comment type="caution">
    <text evidence="3">The sequence shown here is derived from an EMBL/GenBank/DDBJ whole genome shotgun (WGS) entry which is preliminary data.</text>
</comment>
<name>A0A2M8J5L6_9RHOB</name>
<dbReference type="PRINTS" id="PR00081">
    <property type="entry name" value="GDHRDH"/>
</dbReference>
<reference evidence="3 4" key="1">
    <citation type="journal article" date="2018" name="Int. J. Syst. Evol. Microbiol.">
        <title>Pseudooceanicola lipolyticus sp. nov., a marine alphaproteobacterium, reclassification of Oceanicola flagellatus as Pseudooceanicola flagellatus comb. nov. and emended description of the genus Pseudooceanicola.</title>
        <authorList>
            <person name="Huang M.-M."/>
            <person name="Guo L.-L."/>
            <person name="Wu Y.-H."/>
            <person name="Lai Q.-L."/>
            <person name="Shao Z.-Z."/>
            <person name="Wang C.-S."/>
            <person name="Wu M."/>
            <person name="Xu X.-W."/>
        </authorList>
    </citation>
    <scope>NUCLEOTIDE SEQUENCE [LARGE SCALE GENOMIC DNA]</scope>
    <source>
        <strain evidence="3 4">157</strain>
    </source>
</reference>
<dbReference type="RefSeq" id="WP_100161256.1">
    <property type="nucleotide sequence ID" value="NZ_PGTB01000005.1"/>
</dbReference>
<dbReference type="AlphaFoldDB" id="A0A2M8J5L6"/>
<proteinExistence type="inferred from homology"/>